<feature type="transmembrane region" description="Helical" evidence="8">
    <location>
        <begin position="438"/>
        <end position="457"/>
    </location>
</feature>
<evidence type="ECO:0000256" key="1">
    <source>
        <dbReference type="ARBA" id="ARBA00004141"/>
    </source>
</evidence>
<gene>
    <name evidence="10" type="ORF">N7456_000247</name>
</gene>
<feature type="transmembrane region" description="Helical" evidence="8">
    <location>
        <begin position="346"/>
        <end position="364"/>
    </location>
</feature>
<comment type="caution">
    <text evidence="10">The sequence shown here is derived from an EMBL/GenBank/DDBJ whole genome shotgun (WGS) entry which is preliminary data.</text>
</comment>
<comment type="similarity">
    <text evidence="2 7">Belongs to the major facilitator superfamily. Sugar transporter (TC 2.A.1.1) family.</text>
</comment>
<feature type="domain" description="Major facilitator superfamily (MFS) profile" evidence="9">
    <location>
        <begin position="17"/>
        <end position="461"/>
    </location>
</feature>
<dbReference type="PANTHER" id="PTHR48022:SF45">
    <property type="entry name" value="MAJOR FACILITATOR SUPERFAMILY (MFS) PROFILE DOMAIN-CONTAINING PROTEIN-RELATED"/>
    <property type="match status" value="1"/>
</dbReference>
<evidence type="ECO:0000256" key="3">
    <source>
        <dbReference type="ARBA" id="ARBA00022448"/>
    </source>
</evidence>
<dbReference type="InterPro" id="IPR036259">
    <property type="entry name" value="MFS_trans_sf"/>
</dbReference>
<dbReference type="Pfam" id="PF00083">
    <property type="entry name" value="Sugar_tr"/>
    <property type="match status" value="1"/>
</dbReference>
<feature type="transmembrane region" description="Helical" evidence="8">
    <location>
        <begin position="316"/>
        <end position="334"/>
    </location>
</feature>
<dbReference type="PRINTS" id="PR00171">
    <property type="entry name" value="SUGRTRNSPORT"/>
</dbReference>
<feature type="transmembrane region" description="Helical" evidence="8">
    <location>
        <begin position="275"/>
        <end position="296"/>
    </location>
</feature>
<evidence type="ECO:0000256" key="7">
    <source>
        <dbReference type="RuleBase" id="RU003346"/>
    </source>
</evidence>
<dbReference type="PANTHER" id="PTHR48022">
    <property type="entry name" value="PLASTIDIC GLUCOSE TRANSPORTER 4"/>
    <property type="match status" value="1"/>
</dbReference>
<evidence type="ECO:0000256" key="4">
    <source>
        <dbReference type="ARBA" id="ARBA00022692"/>
    </source>
</evidence>
<accession>A0A9W9GBT7</accession>
<dbReference type="GO" id="GO:0005351">
    <property type="term" value="F:carbohydrate:proton symporter activity"/>
    <property type="evidence" value="ECO:0007669"/>
    <property type="project" value="TreeGrafter"/>
</dbReference>
<keyword evidence="6 8" id="KW-0472">Membrane</keyword>
<feature type="transmembrane region" description="Helical" evidence="8">
    <location>
        <begin position="70"/>
        <end position="88"/>
    </location>
</feature>
<evidence type="ECO:0000313" key="10">
    <source>
        <dbReference type="EMBL" id="KAJ5115899.1"/>
    </source>
</evidence>
<feature type="transmembrane region" description="Helical" evidence="8">
    <location>
        <begin position="120"/>
        <end position="143"/>
    </location>
</feature>
<name>A0A9W9GBT7_9EURO</name>
<dbReference type="EMBL" id="JAPQKH010000001">
    <property type="protein sequence ID" value="KAJ5115899.1"/>
    <property type="molecule type" value="Genomic_DNA"/>
</dbReference>
<dbReference type="InterPro" id="IPR003663">
    <property type="entry name" value="Sugar/inositol_transpt"/>
</dbReference>
<dbReference type="Proteomes" id="UP001149165">
    <property type="component" value="Unassembled WGS sequence"/>
</dbReference>
<keyword evidence="3 7" id="KW-0813">Transport</keyword>
<feature type="transmembrane region" description="Helical" evidence="8">
    <location>
        <begin position="370"/>
        <end position="395"/>
    </location>
</feature>
<reference evidence="10" key="1">
    <citation type="submission" date="2022-11" db="EMBL/GenBank/DDBJ databases">
        <authorList>
            <person name="Petersen C."/>
        </authorList>
    </citation>
    <scope>NUCLEOTIDE SEQUENCE</scope>
    <source>
        <strain evidence="10">IBT 30069</strain>
    </source>
</reference>
<dbReference type="NCBIfam" id="TIGR00879">
    <property type="entry name" value="SP"/>
    <property type="match status" value="1"/>
</dbReference>
<evidence type="ECO:0000259" key="9">
    <source>
        <dbReference type="PROSITE" id="PS50850"/>
    </source>
</evidence>
<dbReference type="Gene3D" id="1.20.1250.20">
    <property type="entry name" value="MFS general substrate transporter like domains"/>
    <property type="match status" value="1"/>
</dbReference>
<reference evidence="10" key="2">
    <citation type="journal article" date="2023" name="IMA Fungus">
        <title>Comparative genomic study of the Penicillium genus elucidates a diverse pangenome and 15 lateral gene transfer events.</title>
        <authorList>
            <person name="Petersen C."/>
            <person name="Sorensen T."/>
            <person name="Nielsen M.R."/>
            <person name="Sondergaard T.E."/>
            <person name="Sorensen J.L."/>
            <person name="Fitzpatrick D.A."/>
            <person name="Frisvad J.C."/>
            <person name="Nielsen K.L."/>
        </authorList>
    </citation>
    <scope>NUCLEOTIDE SEQUENCE</scope>
    <source>
        <strain evidence="10">IBT 30069</strain>
    </source>
</reference>
<feature type="transmembrane region" description="Helical" evidence="8">
    <location>
        <begin position="188"/>
        <end position="207"/>
    </location>
</feature>
<organism evidence="10 11">
    <name type="scientific">Penicillium angulare</name>
    <dbReference type="NCBI Taxonomy" id="116970"/>
    <lineage>
        <taxon>Eukaryota</taxon>
        <taxon>Fungi</taxon>
        <taxon>Dikarya</taxon>
        <taxon>Ascomycota</taxon>
        <taxon>Pezizomycotina</taxon>
        <taxon>Eurotiomycetes</taxon>
        <taxon>Eurotiomycetidae</taxon>
        <taxon>Eurotiales</taxon>
        <taxon>Aspergillaceae</taxon>
        <taxon>Penicillium</taxon>
    </lineage>
</organism>
<keyword evidence="11" id="KW-1185">Reference proteome</keyword>
<comment type="subcellular location">
    <subcellularLocation>
        <location evidence="1">Membrane</location>
        <topology evidence="1">Multi-pass membrane protein</topology>
    </subcellularLocation>
</comment>
<dbReference type="InterPro" id="IPR050360">
    <property type="entry name" value="MFS_Sugar_Transporters"/>
</dbReference>
<protein>
    <submittedName>
        <fullName evidence="10">Major facilitator superfamily domain general substrate transporter</fullName>
    </submittedName>
</protein>
<evidence type="ECO:0000256" key="5">
    <source>
        <dbReference type="ARBA" id="ARBA00022989"/>
    </source>
</evidence>
<dbReference type="SUPFAM" id="SSF103473">
    <property type="entry name" value="MFS general substrate transporter"/>
    <property type="match status" value="1"/>
</dbReference>
<keyword evidence="4 8" id="KW-0812">Transmembrane</keyword>
<dbReference type="AlphaFoldDB" id="A0A9W9GBT7"/>
<proteinExistence type="inferred from homology"/>
<feature type="transmembrane region" description="Helical" evidence="8">
    <location>
        <begin position="12"/>
        <end position="39"/>
    </location>
</feature>
<dbReference type="OrthoDB" id="6133115at2759"/>
<keyword evidence="5 8" id="KW-1133">Transmembrane helix</keyword>
<dbReference type="InterPro" id="IPR020846">
    <property type="entry name" value="MFS_dom"/>
</dbReference>
<sequence length="520" mass="56210">MAPFLGLRGNSLTLAAILGVLMPAILTVGYNTAVLGGVLSVDSFKKSFPEIDVLHAENPDHASTLEGTVVAAYAIGSFLGTCSVIWLGDVLGRRWTMMTGAVTQVVAYALNVTACSLPQLFASRLLIGLGTGVLLATAPLWISETSPAKKRGSHVVTKGAFSGLGCASALFLDYGMSFKKNTDLSWRLPFGFPVIFSLAVFTFAFLLPESPRWLIRKGRTAEAREVLAALSDTNIHDERIDITIKEVQSSLDLAGGKSSFKRFFEMGTHRTFHRAALAVGAMIFLQLTGATVTTFYTTAIFESNLGLEVSTARLLAGVYQLVGPLGAVLCVFVIEKAGRRRLMMGSALGNAVCLACIAGLGSLFDDIKASHAAVFFLFLFHFTYIVGFGGIPYLYATEIAPLHLRSTINSVSISISGAFSILIANMTPLAFNAMGQKYFLVFAGLNVAMTPVIYFYYPETSGRSLEEIDDIFTLSENALDAVRIARHLPSSPCRQDQEQLSPIDEKDKNENVFKEKELQV</sequence>
<evidence type="ECO:0000256" key="8">
    <source>
        <dbReference type="SAM" id="Phobius"/>
    </source>
</evidence>
<feature type="transmembrane region" description="Helical" evidence="8">
    <location>
        <begin position="407"/>
        <end position="426"/>
    </location>
</feature>
<evidence type="ECO:0000256" key="6">
    <source>
        <dbReference type="ARBA" id="ARBA00023136"/>
    </source>
</evidence>
<dbReference type="GO" id="GO:0016020">
    <property type="term" value="C:membrane"/>
    <property type="evidence" value="ECO:0007669"/>
    <property type="project" value="UniProtKB-SubCell"/>
</dbReference>
<dbReference type="InterPro" id="IPR005828">
    <property type="entry name" value="MFS_sugar_transport-like"/>
</dbReference>
<evidence type="ECO:0000256" key="2">
    <source>
        <dbReference type="ARBA" id="ARBA00010992"/>
    </source>
</evidence>
<dbReference type="PROSITE" id="PS50850">
    <property type="entry name" value="MFS"/>
    <property type="match status" value="1"/>
</dbReference>
<evidence type="ECO:0000313" key="11">
    <source>
        <dbReference type="Proteomes" id="UP001149165"/>
    </source>
</evidence>